<evidence type="ECO:0000313" key="4">
    <source>
        <dbReference type="Proteomes" id="UP000748531"/>
    </source>
</evidence>
<feature type="region of interest" description="Disordered" evidence="1">
    <location>
        <begin position="324"/>
        <end position="354"/>
    </location>
</feature>
<protein>
    <recommendedName>
        <fullName evidence="2">ZSWIM3 N-terminal domain-containing protein</fullName>
    </recommendedName>
</protein>
<evidence type="ECO:0000313" key="3">
    <source>
        <dbReference type="EMBL" id="KAF5402051.1"/>
    </source>
</evidence>
<accession>A0A8J4WIJ8</accession>
<reference evidence="3" key="1">
    <citation type="submission" date="2019-05" db="EMBL/GenBank/DDBJ databases">
        <title>Annotation for the trematode Paragonimus heterotremus.</title>
        <authorList>
            <person name="Choi Y.-J."/>
        </authorList>
    </citation>
    <scope>NUCLEOTIDE SEQUENCE</scope>
    <source>
        <strain evidence="3">LC</strain>
    </source>
</reference>
<dbReference type="InterPro" id="IPR048325">
    <property type="entry name" value="ZSWIM3_N"/>
</dbReference>
<dbReference type="PANTHER" id="PTHR31569">
    <property type="entry name" value="SWIM-TYPE DOMAIN-CONTAINING PROTEIN"/>
    <property type="match status" value="1"/>
</dbReference>
<sequence>MSSLAPVSCDITKTFKDYFEGKSYSTFTEFEKNVRIFQKCTETLYAVKDSAPHPEKMFKRVSYTCYLNALSASSRRSSSSGAECPAFFEVQLVDDSFKVTSQYIVHNHEISAPGYLLHDFSSLLKPTEIEELEPKLVRDDATIKKFAWDNFKKRLTDVDVRNLRRNHEEDLLDVCTAEQRRLCLSSELFVLGLPAWDISSHFEKYLGSKLFDSYAAFVENLKKFELATGSIYAMKDSKKFSSSENPEQAEKLVYKTATFRCTNPRSAQESTKENSPRPQECRAYLKLGTKFNKLCIVAVNNQHSHFFYPRGRLLRQTNVRCAPKPPNIQKAVPKKPVSPASTPPASTKAPIQSTAPIPIHTTPIAIPVVPVEEPMVQTLVQNVTPIVDRKQKPTLVSVYPTVAPLKGTSPAQQKTRLAELSPYLRLLALLVEGDESKYLNRKRLLLNLIEAWTNEQKVDLFVHHFSHSAD</sequence>
<feature type="compositionally biased region" description="Low complexity" evidence="1">
    <location>
        <begin position="334"/>
        <end position="354"/>
    </location>
</feature>
<evidence type="ECO:0000259" key="2">
    <source>
        <dbReference type="Pfam" id="PF21599"/>
    </source>
</evidence>
<comment type="caution">
    <text evidence="3">The sequence shown here is derived from an EMBL/GenBank/DDBJ whole genome shotgun (WGS) entry which is preliminary data.</text>
</comment>
<organism evidence="3 4">
    <name type="scientific">Paragonimus heterotremus</name>
    <dbReference type="NCBI Taxonomy" id="100268"/>
    <lineage>
        <taxon>Eukaryota</taxon>
        <taxon>Metazoa</taxon>
        <taxon>Spiralia</taxon>
        <taxon>Lophotrochozoa</taxon>
        <taxon>Platyhelminthes</taxon>
        <taxon>Trematoda</taxon>
        <taxon>Digenea</taxon>
        <taxon>Plagiorchiida</taxon>
        <taxon>Troglotremata</taxon>
        <taxon>Troglotrematidae</taxon>
        <taxon>Paragonimus</taxon>
    </lineage>
</organism>
<dbReference type="AlphaFoldDB" id="A0A8J4WIJ8"/>
<proteinExistence type="predicted"/>
<dbReference type="PANTHER" id="PTHR31569:SF4">
    <property type="entry name" value="SWIM-TYPE DOMAIN-CONTAINING PROTEIN"/>
    <property type="match status" value="1"/>
</dbReference>
<dbReference type="OrthoDB" id="6234867at2759"/>
<feature type="domain" description="ZSWIM3 N-terminal" evidence="2">
    <location>
        <begin position="209"/>
        <end position="305"/>
    </location>
</feature>
<name>A0A8J4WIJ8_9TREM</name>
<dbReference type="InterPro" id="IPR052579">
    <property type="entry name" value="Zinc_finger_SWIM"/>
</dbReference>
<gene>
    <name evidence="3" type="ORF">PHET_04452</name>
</gene>
<dbReference type="Proteomes" id="UP000748531">
    <property type="component" value="Unassembled WGS sequence"/>
</dbReference>
<evidence type="ECO:0000256" key="1">
    <source>
        <dbReference type="SAM" id="MobiDB-lite"/>
    </source>
</evidence>
<dbReference type="Pfam" id="PF21599">
    <property type="entry name" value="ZSWIM3_N"/>
    <property type="match status" value="1"/>
</dbReference>
<dbReference type="EMBL" id="LUCH01002062">
    <property type="protein sequence ID" value="KAF5402051.1"/>
    <property type="molecule type" value="Genomic_DNA"/>
</dbReference>
<keyword evidence="4" id="KW-1185">Reference proteome</keyword>